<dbReference type="PANTHER" id="PTHR43157:SF31">
    <property type="entry name" value="PHOSPHATIDYLINOSITOL-GLYCAN BIOSYNTHESIS CLASS F PROTEIN"/>
    <property type="match status" value="1"/>
</dbReference>
<dbReference type="STRING" id="48709.A0A1D2MT51"/>
<comment type="caution">
    <text evidence="3">The sequence shown here is derived from an EMBL/GenBank/DDBJ whole genome shotgun (WGS) entry which is preliminary data.</text>
</comment>
<dbReference type="Proteomes" id="UP000094527">
    <property type="component" value="Unassembled WGS sequence"/>
</dbReference>
<evidence type="ECO:0000256" key="2">
    <source>
        <dbReference type="SAM" id="MobiDB-lite"/>
    </source>
</evidence>
<evidence type="ECO:0000313" key="3">
    <source>
        <dbReference type="EMBL" id="ODM96068.1"/>
    </source>
</evidence>
<dbReference type="Pfam" id="PF00106">
    <property type="entry name" value="adh_short"/>
    <property type="match status" value="1"/>
</dbReference>
<dbReference type="PANTHER" id="PTHR43157">
    <property type="entry name" value="PHOSPHATIDYLINOSITOL-GLYCAN BIOSYNTHESIS CLASS F PROTEIN-RELATED"/>
    <property type="match status" value="1"/>
</dbReference>
<dbReference type="OrthoDB" id="191139at2759"/>
<dbReference type="SUPFAM" id="SSF51735">
    <property type="entry name" value="NAD(P)-binding Rossmann-fold domains"/>
    <property type="match status" value="1"/>
</dbReference>
<gene>
    <name evidence="3" type="ORF">Ocin01_10612</name>
</gene>
<keyword evidence="4" id="KW-1185">Reference proteome</keyword>
<dbReference type="AlphaFoldDB" id="A0A1D2MT51"/>
<protein>
    <submittedName>
        <fullName evidence="3">Short-chain dehydrogenase TIC 32, chloroplastic</fullName>
    </submittedName>
</protein>
<organism evidence="3 4">
    <name type="scientific">Orchesella cincta</name>
    <name type="common">Springtail</name>
    <name type="synonym">Podura cincta</name>
    <dbReference type="NCBI Taxonomy" id="48709"/>
    <lineage>
        <taxon>Eukaryota</taxon>
        <taxon>Metazoa</taxon>
        <taxon>Ecdysozoa</taxon>
        <taxon>Arthropoda</taxon>
        <taxon>Hexapoda</taxon>
        <taxon>Collembola</taxon>
        <taxon>Entomobryomorpha</taxon>
        <taxon>Entomobryoidea</taxon>
        <taxon>Orchesellidae</taxon>
        <taxon>Orchesellinae</taxon>
        <taxon>Orchesella</taxon>
    </lineage>
</organism>
<keyword evidence="1" id="KW-0560">Oxidoreductase</keyword>
<dbReference type="PRINTS" id="PR00081">
    <property type="entry name" value="GDHRDH"/>
</dbReference>
<dbReference type="EMBL" id="LJIJ01000585">
    <property type="protein sequence ID" value="ODM96068.1"/>
    <property type="molecule type" value="Genomic_DNA"/>
</dbReference>
<sequence>MGSAGKAAKPPTGGIGGFFQRSWYALLVLLNATVWNMYELFTPHKKFDVKKATRRPGENVVITGGARGIGKEIVKKLLMLDLHVIMGVRNETAAKTMVDEFRKARITTGTVDILPLDLKSFESVREFATQVLQKYTKIHILINNAGLYDQPYEKTEDGYEITFQVNYLSHFLLTNMLLPKLTYAGTSEKASRIVNVSSIAHYPGKIDVDDIWMEKVFGQNWAYGNSKLMQGISSKDFNDRLVKEGYPVRSFSVHPGCIASGLYETYPKIVQGYFWLMFKNCEKGADGVLYVALSPDVEKDGGKYFQNCSTFFQNSQVDNIDVQKALWEASCKATGWKDSMNAKPKVSPNRKNTPAIVITKDSGAESISSAKSKATKDDLERESETENETSPNEVTVSPKPTPTSKEETDTIPSVDSN</sequence>
<dbReference type="InterPro" id="IPR002347">
    <property type="entry name" value="SDR_fam"/>
</dbReference>
<accession>A0A1D2MT51</accession>
<feature type="region of interest" description="Disordered" evidence="2">
    <location>
        <begin position="338"/>
        <end position="417"/>
    </location>
</feature>
<dbReference type="InterPro" id="IPR036291">
    <property type="entry name" value="NAD(P)-bd_dom_sf"/>
</dbReference>
<evidence type="ECO:0000313" key="4">
    <source>
        <dbReference type="Proteomes" id="UP000094527"/>
    </source>
</evidence>
<dbReference type="OMA" id="ASAIYWY"/>
<name>A0A1D2MT51_ORCCI</name>
<reference evidence="3 4" key="1">
    <citation type="journal article" date="2016" name="Genome Biol. Evol.">
        <title>Gene Family Evolution Reflects Adaptation to Soil Environmental Stressors in the Genome of the Collembolan Orchesella cincta.</title>
        <authorList>
            <person name="Faddeeva-Vakhrusheva A."/>
            <person name="Derks M.F."/>
            <person name="Anvar S.Y."/>
            <person name="Agamennone V."/>
            <person name="Suring W."/>
            <person name="Smit S."/>
            <person name="van Straalen N.M."/>
            <person name="Roelofs D."/>
        </authorList>
    </citation>
    <scope>NUCLEOTIDE SEQUENCE [LARGE SCALE GENOMIC DNA]</scope>
    <source>
        <tissue evidence="3">Mixed pool</tissue>
    </source>
</reference>
<dbReference type="GO" id="GO:0016491">
    <property type="term" value="F:oxidoreductase activity"/>
    <property type="evidence" value="ECO:0007669"/>
    <property type="project" value="UniProtKB-KW"/>
</dbReference>
<evidence type="ECO:0000256" key="1">
    <source>
        <dbReference type="ARBA" id="ARBA00023002"/>
    </source>
</evidence>
<dbReference type="Gene3D" id="3.40.50.720">
    <property type="entry name" value="NAD(P)-binding Rossmann-like Domain"/>
    <property type="match status" value="1"/>
</dbReference>
<feature type="compositionally biased region" description="Basic and acidic residues" evidence="2">
    <location>
        <begin position="374"/>
        <end position="384"/>
    </location>
</feature>
<proteinExistence type="predicted"/>